<protein>
    <recommendedName>
        <fullName evidence="1">DUF7671 domain-containing protein</fullName>
    </recommendedName>
</protein>
<evidence type="ECO:0000313" key="2">
    <source>
        <dbReference type="EMBL" id="MBC6498335.1"/>
    </source>
</evidence>
<comment type="caution">
    <text evidence="2">The sequence shown here is derived from an EMBL/GenBank/DDBJ whole genome shotgun (WGS) entry which is preliminary data.</text>
</comment>
<sequence length="68" mass="7833">MEDNKTWQLQILVLLVCQLFLTENNLTVMLVETKKLAFKDRHEITPMGRFMTTSASDDVVATVLAQYE</sequence>
<evidence type="ECO:0000313" key="3">
    <source>
        <dbReference type="Proteomes" id="UP000650485"/>
    </source>
</evidence>
<feature type="domain" description="DUF7671" evidence="1">
    <location>
        <begin position="16"/>
        <end position="62"/>
    </location>
</feature>
<evidence type="ECO:0000259" key="1">
    <source>
        <dbReference type="Pfam" id="PF24710"/>
    </source>
</evidence>
<accession>A0A923SMR6</accession>
<organism evidence="2 3">
    <name type="scientific">Weissella confusa</name>
    <name type="common">Lactobacillus confusus</name>
    <dbReference type="NCBI Taxonomy" id="1583"/>
    <lineage>
        <taxon>Bacteria</taxon>
        <taxon>Bacillati</taxon>
        <taxon>Bacillota</taxon>
        <taxon>Bacilli</taxon>
        <taxon>Lactobacillales</taxon>
        <taxon>Lactobacillaceae</taxon>
        <taxon>Weissella</taxon>
    </lineage>
</organism>
<dbReference type="InterPro" id="IPR056088">
    <property type="entry name" value="DUF7671"/>
</dbReference>
<dbReference type="AlphaFoldDB" id="A0A923SMR6"/>
<dbReference type="Pfam" id="PF24710">
    <property type="entry name" value="DUF7671"/>
    <property type="match status" value="1"/>
</dbReference>
<reference evidence="2" key="1">
    <citation type="submission" date="2020-08" db="EMBL/GenBank/DDBJ databases">
        <title>Complete genome sequence of Weissella confusa strain FS54 provides insights into metabolic potential.</title>
        <authorList>
            <person name="Fhoula I."/>
            <person name="Najjari A."/>
            <person name="Lekired A."/>
            <person name="Bessrour-Aouam N."/>
            <person name="Jaballah S."/>
            <person name="Klibi N."/>
            <person name="Ouzari H.-I."/>
        </authorList>
    </citation>
    <scope>NUCLEOTIDE SEQUENCE</scope>
    <source>
        <strain evidence="2">FS54</strain>
    </source>
</reference>
<proteinExistence type="predicted"/>
<dbReference type="Proteomes" id="UP000650485">
    <property type="component" value="Unassembled WGS sequence"/>
</dbReference>
<dbReference type="EMBL" id="JACSZT010000003">
    <property type="protein sequence ID" value="MBC6498335.1"/>
    <property type="molecule type" value="Genomic_DNA"/>
</dbReference>
<name>A0A923SMR6_WEICO</name>
<gene>
    <name evidence="2" type="ORF">H7R52_03570</name>
</gene>